<feature type="compositionally biased region" description="Polar residues" evidence="2">
    <location>
        <begin position="151"/>
        <end position="165"/>
    </location>
</feature>
<keyword evidence="1" id="KW-0677">Repeat</keyword>
<protein>
    <submittedName>
        <fullName evidence="5">Col_cuticle_N domain-containing protein</fullName>
    </submittedName>
</protein>
<dbReference type="Pfam" id="PF01391">
    <property type="entry name" value="Collagen"/>
    <property type="match status" value="2"/>
</dbReference>
<feature type="compositionally biased region" description="Low complexity" evidence="2">
    <location>
        <begin position="176"/>
        <end position="191"/>
    </location>
</feature>
<evidence type="ECO:0000256" key="3">
    <source>
        <dbReference type="SAM" id="Phobius"/>
    </source>
</evidence>
<accession>A0A0N5BZX3</accession>
<keyword evidence="3" id="KW-1133">Transmembrane helix</keyword>
<keyword evidence="4" id="KW-1185">Reference proteome</keyword>
<dbReference type="AlphaFoldDB" id="A0A0N5BZX3"/>
<dbReference type="WBParaSite" id="SPAL_0001131100.1">
    <property type="protein sequence ID" value="SPAL_0001131100.1"/>
    <property type="gene ID" value="SPAL_0001131100"/>
</dbReference>
<feature type="transmembrane region" description="Helical" evidence="3">
    <location>
        <begin position="6"/>
        <end position="29"/>
    </location>
</feature>
<dbReference type="PANTHER" id="PTHR24637:SF421">
    <property type="entry name" value="CUTICLE COLLAGEN DPY-2"/>
    <property type="match status" value="1"/>
</dbReference>
<reference evidence="5" key="1">
    <citation type="submission" date="2017-02" db="UniProtKB">
        <authorList>
            <consortium name="WormBaseParasite"/>
        </authorList>
    </citation>
    <scope>IDENTIFICATION</scope>
</reference>
<evidence type="ECO:0000256" key="2">
    <source>
        <dbReference type="SAM" id="MobiDB-lite"/>
    </source>
</evidence>
<feature type="region of interest" description="Disordered" evidence="2">
    <location>
        <begin position="314"/>
        <end position="338"/>
    </location>
</feature>
<proteinExistence type="predicted"/>
<dbReference type="InterPro" id="IPR008160">
    <property type="entry name" value="Collagen"/>
</dbReference>
<keyword evidence="3" id="KW-0812">Transmembrane</keyword>
<dbReference type="STRING" id="174720.A0A0N5BZX3"/>
<feature type="region of interest" description="Disordered" evidence="2">
    <location>
        <begin position="119"/>
        <end position="210"/>
    </location>
</feature>
<dbReference type="Proteomes" id="UP000046392">
    <property type="component" value="Unplaced"/>
</dbReference>
<feature type="compositionally biased region" description="Low complexity" evidence="2">
    <location>
        <begin position="125"/>
        <end position="134"/>
    </location>
</feature>
<evidence type="ECO:0000313" key="5">
    <source>
        <dbReference type="WBParaSite" id="SPAL_0001131100.1"/>
    </source>
</evidence>
<evidence type="ECO:0000313" key="4">
    <source>
        <dbReference type="Proteomes" id="UP000046392"/>
    </source>
</evidence>
<name>A0A0N5BZX3_STREA</name>
<sequence>MKTHHLITAIATIILLILLATMLAFVSVYKSVKVFWKELDEEMNQLKSMNDGTWVDIQNLVTKRKKRQNYESNAEFVDRNYGYQGDINFSQNVQGNAYEIKNETPQCVCDTNSANNKCPPGPPGKKGSLGMKGLDGPHGPNGIPGIDGDSTGYQETSQDSYSQGDCQMCPPGPLGLPGLRGRLGRIGNPGPIGEPGPPGMDGENGLMGERGFLGPQGPQGNPGMPGIPGKEGVKCYKPRGPKGPRGPPGNYGPAGPPGLIGPPGAIGIMGMPGEAGFQGAMGQTGDFGRTGQPGEPGKDTLYCKCPQRSFNSNANVAGYPTEQKQSDPQESYLSQQATTYGKATQKLEVNEPEQISIAGSENVNNYYSKLTKYDSPLPDPEFKFMKEKLTEYNGADPFT</sequence>
<evidence type="ECO:0000256" key="1">
    <source>
        <dbReference type="ARBA" id="ARBA00022737"/>
    </source>
</evidence>
<feature type="compositionally biased region" description="Polar residues" evidence="2">
    <location>
        <begin position="322"/>
        <end position="338"/>
    </location>
</feature>
<keyword evidence="3" id="KW-0472">Membrane</keyword>
<dbReference type="PANTHER" id="PTHR24637">
    <property type="entry name" value="COLLAGEN"/>
    <property type="match status" value="1"/>
</dbReference>
<organism evidence="4 5">
    <name type="scientific">Strongyloides papillosus</name>
    <name type="common">Intestinal threadworm</name>
    <dbReference type="NCBI Taxonomy" id="174720"/>
    <lineage>
        <taxon>Eukaryota</taxon>
        <taxon>Metazoa</taxon>
        <taxon>Ecdysozoa</taxon>
        <taxon>Nematoda</taxon>
        <taxon>Chromadorea</taxon>
        <taxon>Rhabditida</taxon>
        <taxon>Tylenchina</taxon>
        <taxon>Panagrolaimomorpha</taxon>
        <taxon>Strongyloidoidea</taxon>
        <taxon>Strongyloididae</taxon>
        <taxon>Strongyloides</taxon>
    </lineage>
</organism>